<keyword evidence="1" id="KW-0812">Transmembrane</keyword>
<organism evidence="2 3">
    <name type="scientific">Panagrolaimus davidi</name>
    <dbReference type="NCBI Taxonomy" id="227884"/>
    <lineage>
        <taxon>Eukaryota</taxon>
        <taxon>Metazoa</taxon>
        <taxon>Ecdysozoa</taxon>
        <taxon>Nematoda</taxon>
        <taxon>Chromadorea</taxon>
        <taxon>Rhabditida</taxon>
        <taxon>Tylenchina</taxon>
        <taxon>Panagrolaimomorpha</taxon>
        <taxon>Panagrolaimoidea</taxon>
        <taxon>Panagrolaimidae</taxon>
        <taxon>Panagrolaimus</taxon>
    </lineage>
</organism>
<dbReference type="InterPro" id="IPR000718">
    <property type="entry name" value="Peptidase_M13"/>
</dbReference>
<dbReference type="PROSITE" id="PS51885">
    <property type="entry name" value="NEPRILYSIN"/>
    <property type="match status" value="1"/>
</dbReference>
<evidence type="ECO:0000256" key="1">
    <source>
        <dbReference type="SAM" id="Phobius"/>
    </source>
</evidence>
<dbReference type="SUPFAM" id="SSF55486">
    <property type="entry name" value="Metalloproteases ('zincins'), catalytic domain"/>
    <property type="match status" value="1"/>
</dbReference>
<evidence type="ECO:0000313" key="2">
    <source>
        <dbReference type="Proteomes" id="UP000887578"/>
    </source>
</evidence>
<feature type="transmembrane region" description="Helical" evidence="1">
    <location>
        <begin position="6"/>
        <end position="29"/>
    </location>
</feature>
<evidence type="ECO:0000313" key="3">
    <source>
        <dbReference type="WBParaSite" id="PDA_v2.g11274.t1"/>
    </source>
</evidence>
<keyword evidence="1" id="KW-1133">Transmembrane helix</keyword>
<dbReference type="InterPro" id="IPR042089">
    <property type="entry name" value="Peptidase_M13_dom_2"/>
</dbReference>
<name>A0A914P0J5_9BILA</name>
<accession>A0A914P0J5</accession>
<dbReference type="AlphaFoldDB" id="A0A914P0J5"/>
<keyword evidence="1" id="KW-0472">Membrane</keyword>
<dbReference type="GO" id="GO:0004222">
    <property type="term" value="F:metalloendopeptidase activity"/>
    <property type="evidence" value="ECO:0007669"/>
    <property type="project" value="InterPro"/>
</dbReference>
<proteinExistence type="predicted"/>
<protein>
    <submittedName>
        <fullName evidence="3">Uncharacterized protein</fullName>
    </submittedName>
</protein>
<dbReference type="Gene3D" id="3.40.390.10">
    <property type="entry name" value="Collagenase (Catalytic Domain)"/>
    <property type="match status" value="1"/>
</dbReference>
<dbReference type="InterPro" id="IPR024079">
    <property type="entry name" value="MetalloPept_cat_dom_sf"/>
</dbReference>
<dbReference type="GO" id="GO:0006508">
    <property type="term" value="P:proteolysis"/>
    <property type="evidence" value="ECO:0007669"/>
    <property type="project" value="InterPro"/>
</dbReference>
<sequence length="191" mass="21102">MVSNGVKAGIGFGAIGLIAVLAVSVVTLVKVFDKDDKAQTINNYTNGTGGTIYNNTIINNTIVRYENRTVYVPTIIYQNETIYVDVPVPYNITVYNNTIHYLNNGTDPETIINIPSPSKSSSQPYKDAAKFIADSIDISVSPCDNFYQYACGKYNKTISFDIAELDNRMKMAVALNTPKASDVSFYFKDLF</sequence>
<dbReference type="Gene3D" id="1.10.1380.10">
    <property type="entry name" value="Neutral endopeptidase , domain2"/>
    <property type="match status" value="1"/>
</dbReference>
<dbReference type="Proteomes" id="UP000887578">
    <property type="component" value="Unplaced"/>
</dbReference>
<dbReference type="WBParaSite" id="PDA_v2.g11274.t1">
    <property type="protein sequence ID" value="PDA_v2.g11274.t1"/>
    <property type="gene ID" value="PDA_v2.g11274"/>
</dbReference>
<reference evidence="3" key="1">
    <citation type="submission" date="2022-11" db="UniProtKB">
        <authorList>
            <consortium name="WormBaseParasite"/>
        </authorList>
    </citation>
    <scope>IDENTIFICATION</scope>
</reference>
<keyword evidence="2" id="KW-1185">Reference proteome</keyword>